<dbReference type="SUPFAM" id="SSF52833">
    <property type="entry name" value="Thioredoxin-like"/>
    <property type="match status" value="1"/>
</dbReference>
<sequence>MAATRLSLDTPSFAPSRVARPSGRRAMRCNAAAKGIQGDGKVQLCISKEQFDAINDKAGDSLVAVQISTKTCGPCKVVYPYFAGLSEELPDVSFVKIMGDHDADTRALMKEWGVRVVPLFMLFRNGEKVTEWSGAKPEVLRDNVIEACNDKEKATMVTV</sequence>
<protein>
    <recommendedName>
        <fullName evidence="3">Thioredoxin domain-containing protein</fullName>
    </recommendedName>
</protein>
<dbReference type="EMBL" id="HBEQ01006109">
    <property type="protein sequence ID" value="CAD8517400.1"/>
    <property type="molecule type" value="Transcribed_RNA"/>
</dbReference>
<dbReference type="AlphaFoldDB" id="A0A7S0NJA0"/>
<evidence type="ECO:0000313" key="4">
    <source>
        <dbReference type="EMBL" id="CAD8517400.1"/>
    </source>
</evidence>
<name>A0A7S0NJA0_MICPS</name>
<evidence type="ECO:0000256" key="2">
    <source>
        <dbReference type="SAM" id="MobiDB-lite"/>
    </source>
</evidence>
<evidence type="ECO:0000259" key="3">
    <source>
        <dbReference type="PROSITE" id="PS51352"/>
    </source>
</evidence>
<dbReference type="PANTHER" id="PTHR46115">
    <property type="entry name" value="THIOREDOXIN-LIKE PROTEIN 1"/>
    <property type="match status" value="1"/>
</dbReference>
<reference evidence="4" key="1">
    <citation type="submission" date="2021-01" db="EMBL/GenBank/DDBJ databases">
        <authorList>
            <person name="Corre E."/>
            <person name="Pelletier E."/>
            <person name="Niang G."/>
            <person name="Scheremetjew M."/>
            <person name="Finn R."/>
            <person name="Kale V."/>
            <person name="Holt S."/>
            <person name="Cochrane G."/>
            <person name="Meng A."/>
            <person name="Brown T."/>
            <person name="Cohen L."/>
        </authorList>
    </citation>
    <scope>NUCLEOTIDE SEQUENCE</scope>
    <source>
        <strain evidence="4">CCMP1723</strain>
    </source>
</reference>
<dbReference type="InterPro" id="IPR013766">
    <property type="entry name" value="Thioredoxin_domain"/>
</dbReference>
<dbReference type="CDD" id="cd02947">
    <property type="entry name" value="TRX_family"/>
    <property type="match status" value="1"/>
</dbReference>
<feature type="region of interest" description="Disordered" evidence="2">
    <location>
        <begin position="1"/>
        <end position="21"/>
    </location>
</feature>
<dbReference type="PROSITE" id="PS51352">
    <property type="entry name" value="THIOREDOXIN_2"/>
    <property type="match status" value="1"/>
</dbReference>
<proteinExistence type="predicted"/>
<evidence type="ECO:0000256" key="1">
    <source>
        <dbReference type="ARBA" id="ARBA00023157"/>
    </source>
</evidence>
<keyword evidence="1" id="KW-1015">Disulfide bond</keyword>
<dbReference type="Pfam" id="PF00085">
    <property type="entry name" value="Thioredoxin"/>
    <property type="match status" value="1"/>
</dbReference>
<feature type="domain" description="Thioredoxin" evidence="3">
    <location>
        <begin position="20"/>
        <end position="150"/>
    </location>
</feature>
<dbReference type="InterPro" id="IPR036249">
    <property type="entry name" value="Thioredoxin-like_sf"/>
</dbReference>
<accession>A0A7S0NJA0</accession>
<organism evidence="4">
    <name type="scientific">Micromonas pusilla</name>
    <name type="common">Picoplanktonic green alga</name>
    <name type="synonym">Chromulina pusilla</name>
    <dbReference type="NCBI Taxonomy" id="38833"/>
    <lineage>
        <taxon>Eukaryota</taxon>
        <taxon>Viridiplantae</taxon>
        <taxon>Chlorophyta</taxon>
        <taxon>Mamiellophyceae</taxon>
        <taxon>Mamiellales</taxon>
        <taxon>Mamiellaceae</taxon>
        <taxon>Micromonas</taxon>
    </lineage>
</organism>
<dbReference type="Gene3D" id="3.40.30.10">
    <property type="entry name" value="Glutaredoxin"/>
    <property type="match status" value="1"/>
</dbReference>
<gene>
    <name evidence="4" type="ORF">MCOM1403_LOCUS4826</name>
</gene>